<dbReference type="Pfam" id="PF21672">
    <property type="entry name" value="COMM_HN"/>
    <property type="match status" value="1"/>
</dbReference>
<dbReference type="PROSITE" id="PS51269">
    <property type="entry name" value="COMM"/>
    <property type="match status" value="1"/>
</dbReference>
<dbReference type="KEGG" id="tnl:113493524"/>
<dbReference type="PANTHER" id="PTHR15857:SF0">
    <property type="entry name" value="COMM DOMAIN-CONTAINING PROTEIN 2"/>
    <property type="match status" value="1"/>
</dbReference>
<dbReference type="PANTHER" id="PTHR15857">
    <property type="entry name" value="COMM DOMAIN CONTAINING PROTEIN 2"/>
    <property type="match status" value="1"/>
</dbReference>
<organism evidence="2 3">
    <name type="scientific">Trichoplusia ni</name>
    <name type="common">Cabbage looper</name>
    <dbReference type="NCBI Taxonomy" id="7111"/>
    <lineage>
        <taxon>Eukaryota</taxon>
        <taxon>Metazoa</taxon>
        <taxon>Ecdysozoa</taxon>
        <taxon>Arthropoda</taxon>
        <taxon>Hexapoda</taxon>
        <taxon>Insecta</taxon>
        <taxon>Pterygota</taxon>
        <taxon>Neoptera</taxon>
        <taxon>Endopterygota</taxon>
        <taxon>Lepidoptera</taxon>
        <taxon>Glossata</taxon>
        <taxon>Ditrysia</taxon>
        <taxon>Noctuoidea</taxon>
        <taxon>Noctuidae</taxon>
        <taxon>Plusiinae</taxon>
        <taxon>Trichoplusia</taxon>
    </lineage>
</organism>
<protein>
    <submittedName>
        <fullName evidence="3">COMM domain-containing protein 2-like</fullName>
    </submittedName>
</protein>
<dbReference type="RefSeq" id="XP_026727335.1">
    <property type="nucleotide sequence ID" value="XM_026871534.1"/>
</dbReference>
<keyword evidence="2" id="KW-1185">Reference proteome</keyword>
<reference evidence="3" key="1">
    <citation type="submission" date="2025-08" db="UniProtKB">
        <authorList>
            <consortium name="RefSeq"/>
        </authorList>
    </citation>
    <scope>IDENTIFICATION</scope>
</reference>
<evidence type="ECO:0000313" key="3">
    <source>
        <dbReference type="RefSeq" id="XP_026727335.1"/>
    </source>
</evidence>
<dbReference type="OrthoDB" id="10257479at2759"/>
<dbReference type="InterPro" id="IPR037354">
    <property type="entry name" value="Commd2"/>
</dbReference>
<dbReference type="InParanoid" id="A0A7E5VGC2"/>
<sequence>MIIFLSELQKEHLSLIHRHSIQVLIDFCKLALDFLNNGVNNKKYTIAAEKLNISLTEVQNLVHALVYLIVEACRLNLSDADLKSSLALAGFSNEQQEVLVKFYNTKKVELSEALYLLQQKDPTYQDLKWRFEVQVASKSCHEEIKPMVAMDFVLMKPKSFGQYTEHKETNDVEKNEHVLPPIRINSSIQDAKAASHCQNIIEHVILQCDLPNLLHLTNKLDQALKESKSQHVRKVQRSL</sequence>
<name>A0A7E5VGC2_TRINI</name>
<dbReference type="Pfam" id="PF07258">
    <property type="entry name" value="COMM_domain"/>
    <property type="match status" value="1"/>
</dbReference>
<gene>
    <name evidence="3" type="primary">LOC113493524</name>
</gene>
<dbReference type="InterPro" id="IPR017920">
    <property type="entry name" value="COMM"/>
</dbReference>
<evidence type="ECO:0000313" key="2">
    <source>
        <dbReference type="Proteomes" id="UP000322000"/>
    </source>
</evidence>
<dbReference type="FunCoup" id="A0A7E5VGC2">
    <property type="interactions" value="492"/>
</dbReference>
<dbReference type="AlphaFoldDB" id="A0A7E5VGC2"/>
<dbReference type="GeneID" id="113493524"/>
<proteinExistence type="predicted"/>
<feature type="domain" description="COMM" evidence="1">
    <location>
        <begin position="123"/>
        <end position="231"/>
    </location>
</feature>
<evidence type="ECO:0000259" key="1">
    <source>
        <dbReference type="PROSITE" id="PS51269"/>
    </source>
</evidence>
<accession>A0A7E5VGC2</accession>
<dbReference type="Proteomes" id="UP000322000">
    <property type="component" value="Chromosome 4"/>
</dbReference>